<feature type="domain" description="Response regulatory" evidence="5">
    <location>
        <begin position="8"/>
        <end position="124"/>
    </location>
</feature>
<feature type="domain" description="HTH luxR-type" evidence="4">
    <location>
        <begin position="145"/>
        <end position="210"/>
    </location>
</feature>
<dbReference type="InterPro" id="IPR039420">
    <property type="entry name" value="WalR-like"/>
</dbReference>
<dbReference type="PRINTS" id="PR00038">
    <property type="entry name" value="HTHLUXR"/>
</dbReference>
<dbReference type="GO" id="GO:0000160">
    <property type="term" value="P:phosphorelay signal transduction system"/>
    <property type="evidence" value="ECO:0007669"/>
    <property type="project" value="InterPro"/>
</dbReference>
<sequence length="213" mass="22945">MLDVKPIRVLLVDDHAVVRSGLSAFLTIYDDLELAGEARDGAEAVRLCRQLQPDVVLMDLVMPEMDGATATRQIRQFCPHTQVIVLTSFREDELVQGALQAGAIGYLLKNVAADELARAIRAAAAGRPTLAPEAAQALIHAATQPPAPGFDLTEREREVLGLMSRGLSNNEIADKLVISRSTVKFHVSSILSKLGVASRTEAVAMALQNKLVK</sequence>
<dbReference type="CDD" id="cd17535">
    <property type="entry name" value="REC_NarL-like"/>
    <property type="match status" value="1"/>
</dbReference>
<name>A0A0S7BEF7_9CHLR</name>
<dbReference type="Pfam" id="PF00072">
    <property type="entry name" value="Response_reg"/>
    <property type="match status" value="1"/>
</dbReference>
<reference evidence="6" key="1">
    <citation type="submission" date="2015-07" db="EMBL/GenBank/DDBJ databases">
        <title>Draft Genome Sequences of Anaerolinea thermolimosa IMO-1, Bellilinea caldifistulae GOMI-1, Leptolinea tardivitalis YMTK-2, Levilinea saccharolytica KIBI-1,Longilinea arvoryzae KOME-1, Previously Described as Members of the Anaerolineaceae (Chloroflexi).</title>
        <authorList>
            <person name="Sekiguchi Y."/>
            <person name="Ohashi A."/>
            <person name="Matsuura N."/>
            <person name="Tourlousse M.D."/>
        </authorList>
    </citation>
    <scope>NUCLEOTIDE SEQUENCE [LARGE SCALE GENOMIC DNA]</scope>
    <source>
        <strain evidence="6">KOME-1</strain>
    </source>
</reference>
<dbReference type="InterPro" id="IPR001789">
    <property type="entry name" value="Sig_transdc_resp-reg_receiver"/>
</dbReference>
<gene>
    <name evidence="6" type="ORF">LARV_01021</name>
</gene>
<dbReference type="EMBL" id="DF967972">
    <property type="protein sequence ID" value="GAP13268.1"/>
    <property type="molecule type" value="Genomic_DNA"/>
</dbReference>
<dbReference type="InterPro" id="IPR016032">
    <property type="entry name" value="Sig_transdc_resp-reg_C-effctor"/>
</dbReference>
<organism evidence="6">
    <name type="scientific">Longilinea arvoryzae</name>
    <dbReference type="NCBI Taxonomy" id="360412"/>
    <lineage>
        <taxon>Bacteria</taxon>
        <taxon>Bacillati</taxon>
        <taxon>Chloroflexota</taxon>
        <taxon>Anaerolineae</taxon>
        <taxon>Anaerolineales</taxon>
        <taxon>Anaerolineaceae</taxon>
        <taxon>Longilinea</taxon>
    </lineage>
</organism>
<dbReference type="Pfam" id="PF00196">
    <property type="entry name" value="GerE"/>
    <property type="match status" value="1"/>
</dbReference>
<dbReference type="SUPFAM" id="SSF46894">
    <property type="entry name" value="C-terminal effector domain of the bipartite response regulators"/>
    <property type="match status" value="1"/>
</dbReference>
<dbReference type="AlphaFoldDB" id="A0A0S7BEF7"/>
<keyword evidence="2" id="KW-0238">DNA-binding</keyword>
<dbReference type="PANTHER" id="PTHR43214">
    <property type="entry name" value="TWO-COMPONENT RESPONSE REGULATOR"/>
    <property type="match status" value="1"/>
</dbReference>
<dbReference type="PROSITE" id="PS50110">
    <property type="entry name" value="RESPONSE_REGULATORY"/>
    <property type="match status" value="1"/>
</dbReference>
<evidence type="ECO:0000313" key="6">
    <source>
        <dbReference type="EMBL" id="GAP13268.1"/>
    </source>
</evidence>
<dbReference type="CDD" id="cd06170">
    <property type="entry name" value="LuxR_C_like"/>
    <property type="match status" value="1"/>
</dbReference>
<evidence type="ECO:0000313" key="7">
    <source>
        <dbReference type="Proteomes" id="UP000055060"/>
    </source>
</evidence>
<evidence type="ECO:0000256" key="2">
    <source>
        <dbReference type="ARBA" id="ARBA00023125"/>
    </source>
</evidence>
<dbReference type="InterPro" id="IPR058245">
    <property type="entry name" value="NreC/VraR/RcsB-like_REC"/>
</dbReference>
<protein>
    <submittedName>
        <fullName evidence="6">Two component transcriptional regulator, LuxR family</fullName>
    </submittedName>
</protein>
<dbReference type="Proteomes" id="UP000055060">
    <property type="component" value="Unassembled WGS sequence"/>
</dbReference>
<dbReference type="SUPFAM" id="SSF52172">
    <property type="entry name" value="CheY-like"/>
    <property type="match status" value="1"/>
</dbReference>
<keyword evidence="7" id="KW-1185">Reference proteome</keyword>
<proteinExistence type="predicted"/>
<dbReference type="PROSITE" id="PS00622">
    <property type="entry name" value="HTH_LUXR_1"/>
    <property type="match status" value="1"/>
</dbReference>
<dbReference type="InterPro" id="IPR011006">
    <property type="entry name" value="CheY-like_superfamily"/>
</dbReference>
<evidence type="ECO:0000256" key="3">
    <source>
        <dbReference type="PROSITE-ProRule" id="PRU00169"/>
    </source>
</evidence>
<dbReference type="Gene3D" id="3.40.50.2300">
    <property type="match status" value="1"/>
</dbReference>
<dbReference type="PANTHER" id="PTHR43214:SF37">
    <property type="entry name" value="TRANSCRIPTIONAL REGULATORY PROTEIN YDFI"/>
    <property type="match status" value="1"/>
</dbReference>
<dbReference type="GO" id="GO:0003677">
    <property type="term" value="F:DNA binding"/>
    <property type="evidence" value="ECO:0007669"/>
    <property type="project" value="UniProtKB-KW"/>
</dbReference>
<dbReference type="PROSITE" id="PS50043">
    <property type="entry name" value="HTH_LUXR_2"/>
    <property type="match status" value="1"/>
</dbReference>
<accession>A0A0S7BEF7</accession>
<evidence type="ECO:0000259" key="4">
    <source>
        <dbReference type="PROSITE" id="PS50043"/>
    </source>
</evidence>
<keyword evidence="1 3" id="KW-0597">Phosphoprotein</keyword>
<dbReference type="InterPro" id="IPR000792">
    <property type="entry name" value="Tscrpt_reg_LuxR_C"/>
</dbReference>
<feature type="modified residue" description="4-aspartylphosphate" evidence="3">
    <location>
        <position position="59"/>
    </location>
</feature>
<dbReference type="SMART" id="SM00421">
    <property type="entry name" value="HTH_LUXR"/>
    <property type="match status" value="1"/>
</dbReference>
<evidence type="ECO:0000256" key="1">
    <source>
        <dbReference type="ARBA" id="ARBA00022553"/>
    </source>
</evidence>
<dbReference type="STRING" id="360412.LARV_01021"/>
<dbReference type="GO" id="GO:0006355">
    <property type="term" value="P:regulation of DNA-templated transcription"/>
    <property type="evidence" value="ECO:0007669"/>
    <property type="project" value="InterPro"/>
</dbReference>
<evidence type="ECO:0000259" key="5">
    <source>
        <dbReference type="PROSITE" id="PS50110"/>
    </source>
</evidence>
<dbReference type="SMART" id="SM00448">
    <property type="entry name" value="REC"/>
    <property type="match status" value="1"/>
</dbReference>
<dbReference type="RefSeq" id="WP_075072616.1">
    <property type="nucleotide sequence ID" value="NZ_DF967972.1"/>
</dbReference>